<sequence>MIAFKAEPKQILAPSQTSPNPSSRHMLSRDSPRKSSDEQSQPQYSHGIALSTPPEDITHPHDSVVAWGEALQNKIRGHNRSEIPRKKAYQGHGSGHHSVAWTKDQANYDSISTVVIFSYIIVLTADHMEEKVGQYQGETSGVYQVKSGRIRAKQCLLTERTAIEVLDQLLDAVAAEDVVAIQKDRISVSVSAEGAYFVGI</sequence>
<name>A0ABR0ER10_ZASCE</name>
<proteinExistence type="predicted"/>
<organism evidence="2 3">
    <name type="scientific">Zasmidium cellare</name>
    <name type="common">Wine cellar mold</name>
    <name type="synonym">Racodium cellare</name>
    <dbReference type="NCBI Taxonomy" id="395010"/>
    <lineage>
        <taxon>Eukaryota</taxon>
        <taxon>Fungi</taxon>
        <taxon>Dikarya</taxon>
        <taxon>Ascomycota</taxon>
        <taxon>Pezizomycotina</taxon>
        <taxon>Dothideomycetes</taxon>
        <taxon>Dothideomycetidae</taxon>
        <taxon>Mycosphaerellales</taxon>
        <taxon>Mycosphaerellaceae</taxon>
        <taxon>Zasmidium</taxon>
    </lineage>
</organism>
<dbReference type="EMBL" id="JAXOVC010000003">
    <property type="protein sequence ID" value="KAK4503643.1"/>
    <property type="molecule type" value="Genomic_DNA"/>
</dbReference>
<evidence type="ECO:0000256" key="1">
    <source>
        <dbReference type="SAM" id="MobiDB-lite"/>
    </source>
</evidence>
<reference evidence="2 3" key="1">
    <citation type="journal article" date="2023" name="G3 (Bethesda)">
        <title>A chromosome-level genome assembly of Zasmidium syzygii isolated from banana leaves.</title>
        <authorList>
            <person name="van Westerhoven A.C."/>
            <person name="Mehrabi R."/>
            <person name="Talebi R."/>
            <person name="Steentjes M.B.F."/>
            <person name="Corcolon B."/>
            <person name="Chong P.A."/>
            <person name="Kema G.H.J."/>
            <person name="Seidl M.F."/>
        </authorList>
    </citation>
    <scope>NUCLEOTIDE SEQUENCE [LARGE SCALE GENOMIC DNA]</scope>
    <source>
        <strain evidence="2 3">P124</strain>
    </source>
</reference>
<feature type="compositionally biased region" description="Polar residues" evidence="1">
    <location>
        <begin position="13"/>
        <end position="25"/>
    </location>
</feature>
<feature type="region of interest" description="Disordered" evidence="1">
    <location>
        <begin position="1"/>
        <end position="60"/>
    </location>
</feature>
<feature type="compositionally biased region" description="Basic and acidic residues" evidence="1">
    <location>
        <begin position="27"/>
        <end position="37"/>
    </location>
</feature>
<comment type="caution">
    <text evidence="2">The sequence shown here is derived from an EMBL/GenBank/DDBJ whole genome shotgun (WGS) entry which is preliminary data.</text>
</comment>
<protein>
    <submittedName>
        <fullName evidence="2">Uncharacterized protein</fullName>
    </submittedName>
</protein>
<keyword evidence="3" id="KW-1185">Reference proteome</keyword>
<feature type="region of interest" description="Disordered" evidence="1">
    <location>
        <begin position="76"/>
        <end position="97"/>
    </location>
</feature>
<accession>A0ABR0ER10</accession>
<evidence type="ECO:0000313" key="2">
    <source>
        <dbReference type="EMBL" id="KAK4503643.1"/>
    </source>
</evidence>
<gene>
    <name evidence="2" type="ORF">PRZ48_004558</name>
</gene>
<dbReference type="Proteomes" id="UP001305779">
    <property type="component" value="Unassembled WGS sequence"/>
</dbReference>
<evidence type="ECO:0000313" key="3">
    <source>
        <dbReference type="Proteomes" id="UP001305779"/>
    </source>
</evidence>